<reference evidence="1" key="2">
    <citation type="submission" date="2022-01" db="EMBL/GenBank/DDBJ databases">
        <authorList>
            <person name="Yamashiro T."/>
            <person name="Shiraishi A."/>
            <person name="Satake H."/>
            <person name="Nakayama K."/>
        </authorList>
    </citation>
    <scope>NUCLEOTIDE SEQUENCE</scope>
</reference>
<evidence type="ECO:0000313" key="2">
    <source>
        <dbReference type="Proteomes" id="UP001151760"/>
    </source>
</evidence>
<organism evidence="1 2">
    <name type="scientific">Tanacetum coccineum</name>
    <dbReference type="NCBI Taxonomy" id="301880"/>
    <lineage>
        <taxon>Eukaryota</taxon>
        <taxon>Viridiplantae</taxon>
        <taxon>Streptophyta</taxon>
        <taxon>Embryophyta</taxon>
        <taxon>Tracheophyta</taxon>
        <taxon>Spermatophyta</taxon>
        <taxon>Magnoliopsida</taxon>
        <taxon>eudicotyledons</taxon>
        <taxon>Gunneridae</taxon>
        <taxon>Pentapetalae</taxon>
        <taxon>asterids</taxon>
        <taxon>campanulids</taxon>
        <taxon>Asterales</taxon>
        <taxon>Asteraceae</taxon>
        <taxon>Asteroideae</taxon>
        <taxon>Anthemideae</taxon>
        <taxon>Anthemidinae</taxon>
        <taxon>Tanacetum</taxon>
    </lineage>
</organism>
<proteinExistence type="predicted"/>
<evidence type="ECO:0000313" key="1">
    <source>
        <dbReference type="EMBL" id="GJS70910.1"/>
    </source>
</evidence>
<reference evidence="1" key="1">
    <citation type="journal article" date="2022" name="Int. J. Mol. Sci.">
        <title>Draft Genome of Tanacetum Coccineum: Genomic Comparison of Closely Related Tanacetum-Family Plants.</title>
        <authorList>
            <person name="Yamashiro T."/>
            <person name="Shiraishi A."/>
            <person name="Nakayama K."/>
            <person name="Satake H."/>
        </authorList>
    </citation>
    <scope>NUCLEOTIDE SEQUENCE</scope>
</reference>
<name>A0ABQ4Y0P6_9ASTR</name>
<dbReference type="EMBL" id="BQNB010009966">
    <property type="protein sequence ID" value="GJS70910.1"/>
    <property type="molecule type" value="Genomic_DNA"/>
</dbReference>
<dbReference type="Proteomes" id="UP001151760">
    <property type="component" value="Unassembled WGS sequence"/>
</dbReference>
<comment type="caution">
    <text evidence="1">The sequence shown here is derived from an EMBL/GenBank/DDBJ whole genome shotgun (WGS) entry which is preliminary data.</text>
</comment>
<protein>
    <submittedName>
        <fullName evidence="1">Uncharacterized protein</fullName>
    </submittedName>
</protein>
<keyword evidence="2" id="KW-1185">Reference proteome</keyword>
<gene>
    <name evidence="1" type="ORF">Tco_0703751</name>
</gene>
<accession>A0ABQ4Y0P6</accession>
<sequence length="120" mass="13503">MMSAGRTNLQRRSTKLQTYSGRSCIVFEWERLCFNPIVTIVRRQRVCMLVPLKDGNGPMPKESGIKDLFGGEICTMMSPGGSIVASFENVESFFASCSTTPDHLIAQNFEQERVMQEVVF</sequence>